<dbReference type="InterPro" id="IPR012611">
    <property type="entry name" value="SASP_SspK"/>
</dbReference>
<dbReference type="GO" id="GO:0030436">
    <property type="term" value="P:asexual sporulation"/>
    <property type="evidence" value="ECO:0007669"/>
    <property type="project" value="UniProtKB-UniRule"/>
</dbReference>
<protein>
    <recommendedName>
        <fullName evidence="2">Small, acid-soluble spore protein K</fullName>
        <shortName evidence="2">SASP K</shortName>
    </recommendedName>
</protein>
<sequence>MRNKKYGFPVDRPHMDGLPRAKAKFSPKRANGTINTRPQERMQKSSKQ</sequence>
<dbReference type="GO" id="GO:0030435">
    <property type="term" value="P:sporulation resulting in formation of a cellular spore"/>
    <property type="evidence" value="ECO:0007669"/>
    <property type="project" value="UniProtKB-KW"/>
</dbReference>
<comment type="subcellular location">
    <subcellularLocation>
        <location evidence="2">Spore core</location>
    </subcellularLocation>
</comment>
<feature type="compositionally biased region" description="Basic and acidic residues" evidence="3">
    <location>
        <begin position="38"/>
        <end position="48"/>
    </location>
</feature>
<evidence type="ECO:0000256" key="1">
    <source>
        <dbReference type="ARBA" id="ARBA00022969"/>
    </source>
</evidence>
<keyword evidence="5" id="KW-1185">Reference proteome</keyword>
<reference evidence="4" key="1">
    <citation type="submission" date="2022-06" db="EMBL/GenBank/DDBJ databases">
        <title>Aquibacillus sp. a new bacterium isolated from soil saline samples.</title>
        <authorList>
            <person name="Galisteo C."/>
            <person name="De La Haba R."/>
            <person name="Sanchez-Porro C."/>
            <person name="Ventosa A."/>
        </authorList>
    </citation>
    <scope>NUCLEOTIDE SEQUENCE</scope>
    <source>
        <strain evidence="4">JCM 12387</strain>
    </source>
</reference>
<dbReference type="GO" id="GO:0042601">
    <property type="term" value="C:endospore-forming forespore"/>
    <property type="evidence" value="ECO:0007669"/>
    <property type="project" value="InterPro"/>
</dbReference>
<accession>A0A9X4AKS3</accession>
<organism evidence="4 5">
    <name type="scientific">Aquibacillus koreensis</name>
    <dbReference type="NCBI Taxonomy" id="279446"/>
    <lineage>
        <taxon>Bacteria</taxon>
        <taxon>Bacillati</taxon>
        <taxon>Bacillota</taxon>
        <taxon>Bacilli</taxon>
        <taxon>Bacillales</taxon>
        <taxon>Bacillaceae</taxon>
        <taxon>Aquibacillus</taxon>
    </lineage>
</organism>
<dbReference type="AlphaFoldDB" id="A0A9X4AKS3"/>
<comment type="induction">
    <text evidence="2">Expressed only in the forespore compartment of sporulating cells.</text>
</comment>
<dbReference type="Pfam" id="PF08176">
    <property type="entry name" value="SspK"/>
    <property type="match status" value="1"/>
</dbReference>
<feature type="region of interest" description="Disordered" evidence="3">
    <location>
        <begin position="1"/>
        <end position="48"/>
    </location>
</feature>
<dbReference type="Proteomes" id="UP001145072">
    <property type="component" value="Unassembled WGS sequence"/>
</dbReference>
<evidence type="ECO:0000256" key="2">
    <source>
        <dbReference type="HAMAP-Rule" id="MF_01504"/>
    </source>
</evidence>
<comment type="similarity">
    <text evidence="2">Belongs to the SspK family.</text>
</comment>
<keyword evidence="1 2" id="KW-0749">Sporulation</keyword>
<dbReference type="EMBL" id="JAMQJZ010000013">
    <property type="protein sequence ID" value="MDC3421688.1"/>
    <property type="molecule type" value="Genomic_DNA"/>
</dbReference>
<gene>
    <name evidence="2" type="primary">sspK</name>
    <name evidence="4" type="ORF">NC661_15045</name>
</gene>
<dbReference type="RefSeq" id="WP_259865953.1">
    <property type="nucleotide sequence ID" value="NZ_JAMQJZ010000013.1"/>
</dbReference>
<evidence type="ECO:0000256" key="3">
    <source>
        <dbReference type="SAM" id="MobiDB-lite"/>
    </source>
</evidence>
<comment type="caution">
    <text evidence="4">The sequence shown here is derived from an EMBL/GenBank/DDBJ whole genome shotgun (WGS) entry which is preliminary data.</text>
</comment>
<evidence type="ECO:0000313" key="4">
    <source>
        <dbReference type="EMBL" id="MDC3421688.1"/>
    </source>
</evidence>
<name>A0A9X4AKS3_9BACI</name>
<dbReference type="HAMAP" id="MF_01504">
    <property type="entry name" value="SspK"/>
    <property type="match status" value="1"/>
</dbReference>
<evidence type="ECO:0000313" key="5">
    <source>
        <dbReference type="Proteomes" id="UP001145072"/>
    </source>
</evidence>
<proteinExistence type="evidence at transcript level"/>